<reference evidence="2" key="1">
    <citation type="journal article" date="2023" name="G3 (Bethesda)">
        <title>Genome assembly and association tests identify interacting loci associated with vigor, precocity, and sex in interspecific pistachio rootstocks.</title>
        <authorList>
            <person name="Palmer W."/>
            <person name="Jacygrad E."/>
            <person name="Sagayaradj S."/>
            <person name="Cavanaugh K."/>
            <person name="Han R."/>
            <person name="Bertier L."/>
            <person name="Beede B."/>
            <person name="Kafkas S."/>
            <person name="Golino D."/>
            <person name="Preece J."/>
            <person name="Michelmore R."/>
        </authorList>
    </citation>
    <scope>NUCLEOTIDE SEQUENCE [LARGE SCALE GENOMIC DNA]</scope>
</reference>
<accession>A0ACC1B0D7</accession>
<evidence type="ECO:0000313" key="1">
    <source>
        <dbReference type="EMBL" id="KAJ0092358.1"/>
    </source>
</evidence>
<name>A0ACC1B0D7_9ROSI</name>
<sequence>MIGITNIHLIHTLDTLITIEDC</sequence>
<gene>
    <name evidence="1" type="ORF">Patl1_24815</name>
</gene>
<keyword evidence="2" id="KW-1185">Reference proteome</keyword>
<evidence type="ECO:0000313" key="2">
    <source>
        <dbReference type="Proteomes" id="UP001164250"/>
    </source>
</evidence>
<protein>
    <submittedName>
        <fullName evidence="1">Uncharacterized protein</fullName>
    </submittedName>
</protein>
<organism evidence="1 2">
    <name type="scientific">Pistacia atlantica</name>
    <dbReference type="NCBI Taxonomy" id="434234"/>
    <lineage>
        <taxon>Eukaryota</taxon>
        <taxon>Viridiplantae</taxon>
        <taxon>Streptophyta</taxon>
        <taxon>Embryophyta</taxon>
        <taxon>Tracheophyta</taxon>
        <taxon>Spermatophyta</taxon>
        <taxon>Magnoliopsida</taxon>
        <taxon>eudicotyledons</taxon>
        <taxon>Gunneridae</taxon>
        <taxon>Pentapetalae</taxon>
        <taxon>rosids</taxon>
        <taxon>malvids</taxon>
        <taxon>Sapindales</taxon>
        <taxon>Anacardiaceae</taxon>
        <taxon>Pistacia</taxon>
    </lineage>
</organism>
<dbReference type="EMBL" id="CM047903">
    <property type="protein sequence ID" value="KAJ0092358.1"/>
    <property type="molecule type" value="Genomic_DNA"/>
</dbReference>
<proteinExistence type="predicted"/>
<comment type="caution">
    <text evidence="1">The sequence shown here is derived from an EMBL/GenBank/DDBJ whole genome shotgun (WGS) entry which is preliminary data.</text>
</comment>
<dbReference type="Proteomes" id="UP001164250">
    <property type="component" value="Chromosome 7"/>
</dbReference>